<keyword evidence="3 6" id="KW-1133">Transmembrane helix</keyword>
<dbReference type="InterPro" id="IPR004776">
    <property type="entry name" value="Mem_transp_PIN-like"/>
</dbReference>
<evidence type="ECO:0008006" key="9">
    <source>
        <dbReference type="Google" id="ProtNLM"/>
    </source>
</evidence>
<evidence type="ECO:0000256" key="4">
    <source>
        <dbReference type="ARBA" id="ARBA00023136"/>
    </source>
</evidence>
<dbReference type="InterPro" id="IPR040254">
    <property type="entry name" value="Ecm3-like"/>
</dbReference>
<feature type="transmembrane region" description="Helical" evidence="6">
    <location>
        <begin position="104"/>
        <end position="128"/>
    </location>
</feature>
<feature type="region of interest" description="Disordered" evidence="5">
    <location>
        <begin position="201"/>
        <end position="234"/>
    </location>
</feature>
<comment type="subcellular location">
    <subcellularLocation>
        <location evidence="1">Membrane</location>
        <topology evidence="1">Multi-pass membrane protein</topology>
    </subcellularLocation>
</comment>
<keyword evidence="8" id="KW-1185">Reference proteome</keyword>
<evidence type="ECO:0000313" key="8">
    <source>
        <dbReference type="Proteomes" id="UP001212997"/>
    </source>
</evidence>
<dbReference type="GO" id="GO:0055085">
    <property type="term" value="P:transmembrane transport"/>
    <property type="evidence" value="ECO:0007669"/>
    <property type="project" value="InterPro"/>
</dbReference>
<dbReference type="EMBL" id="JANAWD010000442">
    <property type="protein sequence ID" value="KAJ3479393.1"/>
    <property type="molecule type" value="Genomic_DNA"/>
</dbReference>
<evidence type="ECO:0000256" key="5">
    <source>
        <dbReference type="SAM" id="MobiDB-lite"/>
    </source>
</evidence>
<evidence type="ECO:0000256" key="2">
    <source>
        <dbReference type="ARBA" id="ARBA00022692"/>
    </source>
</evidence>
<protein>
    <recommendedName>
        <fullName evidence="9">Auxin efflux carrier</fullName>
    </recommendedName>
</protein>
<feature type="transmembrane region" description="Helical" evidence="6">
    <location>
        <begin position="322"/>
        <end position="343"/>
    </location>
</feature>
<keyword evidence="4 6" id="KW-0472">Membrane</keyword>
<feature type="transmembrane region" description="Helical" evidence="6">
    <location>
        <begin position="70"/>
        <end position="92"/>
    </location>
</feature>
<sequence>MLPLGALVWVSLRPLLRLVICVGCGFAITKADIFPVVAARGAGQITLNIALPCLMFSKIVPAFTPENISALGPLVLIAFIYEGIGIIIAWFIKQFFWIPHRFRYGILVAGGWGNYADIPTSVVMSITASAPFSGAQDQTLAVAYISAFILVFFFTLFPFGGHKMVAWDFIGPDVENDEVKQMSRTKRRKVFKNLMNAPRLVVPSRRPGSHPDPEKADDRPESMTSSSTPEVQSPIPQRIHPAQRHVSFNCDTESTEPAIDIEITPITSPEPTIVHADTMTFVDSSTIVRENPDGIEKTDIPPLLSPASPPLRLKLAKRVKSFLSSLLLPPSISIILSFTIALVTPLKALFVPIPTAHIPNAPDGQPPLAFIQDAASFIGGASVPLGLMCLGSALARLKVPRNQWSSLPVGAITSLALGKMVITPVIGVFICQGLTNAGIIDPNDKVLRFVCIFFSCLPTATTQVYLTQVYSGTGEAEHISAFLIPQYALMIFAMTILTGFSLHLIF</sequence>
<feature type="transmembrane region" description="Helical" evidence="6">
    <location>
        <begin position="140"/>
        <end position="159"/>
    </location>
</feature>
<organism evidence="7 8">
    <name type="scientific">Meripilus lineatus</name>
    <dbReference type="NCBI Taxonomy" id="2056292"/>
    <lineage>
        <taxon>Eukaryota</taxon>
        <taxon>Fungi</taxon>
        <taxon>Dikarya</taxon>
        <taxon>Basidiomycota</taxon>
        <taxon>Agaricomycotina</taxon>
        <taxon>Agaricomycetes</taxon>
        <taxon>Polyporales</taxon>
        <taxon>Meripilaceae</taxon>
        <taxon>Meripilus</taxon>
    </lineage>
</organism>
<comment type="caution">
    <text evidence="7">The sequence shown here is derived from an EMBL/GenBank/DDBJ whole genome shotgun (WGS) entry which is preliminary data.</text>
</comment>
<name>A0AAD5YD92_9APHY</name>
<dbReference type="GO" id="GO:0016020">
    <property type="term" value="C:membrane"/>
    <property type="evidence" value="ECO:0007669"/>
    <property type="project" value="UniProtKB-SubCell"/>
</dbReference>
<feature type="transmembrane region" description="Helical" evidence="6">
    <location>
        <begin position="446"/>
        <end position="466"/>
    </location>
</feature>
<accession>A0AAD5YD92</accession>
<feature type="transmembrane region" description="Helical" evidence="6">
    <location>
        <begin position="416"/>
        <end position="440"/>
    </location>
</feature>
<feature type="compositionally biased region" description="Basic and acidic residues" evidence="5">
    <location>
        <begin position="209"/>
        <end position="221"/>
    </location>
</feature>
<dbReference type="Pfam" id="PF03547">
    <property type="entry name" value="Mem_trans"/>
    <property type="match status" value="1"/>
</dbReference>
<evidence type="ECO:0000256" key="1">
    <source>
        <dbReference type="ARBA" id="ARBA00004141"/>
    </source>
</evidence>
<evidence type="ECO:0000256" key="3">
    <source>
        <dbReference type="ARBA" id="ARBA00022989"/>
    </source>
</evidence>
<evidence type="ECO:0000256" key="6">
    <source>
        <dbReference type="SAM" id="Phobius"/>
    </source>
</evidence>
<reference evidence="7" key="1">
    <citation type="submission" date="2022-07" db="EMBL/GenBank/DDBJ databases">
        <title>Genome Sequence of Physisporinus lineatus.</title>
        <authorList>
            <person name="Buettner E."/>
        </authorList>
    </citation>
    <scope>NUCLEOTIDE SEQUENCE</scope>
    <source>
        <strain evidence="7">VT162</strain>
    </source>
</reference>
<proteinExistence type="predicted"/>
<dbReference type="PANTHER" id="PTHR31274">
    <property type="entry name" value="PROTEIN ECM3"/>
    <property type="match status" value="1"/>
</dbReference>
<dbReference type="Proteomes" id="UP001212997">
    <property type="component" value="Unassembled WGS sequence"/>
</dbReference>
<keyword evidence="2 6" id="KW-0812">Transmembrane</keyword>
<feature type="compositionally biased region" description="Polar residues" evidence="5">
    <location>
        <begin position="222"/>
        <end position="234"/>
    </location>
</feature>
<gene>
    <name evidence="7" type="ORF">NLI96_g9093</name>
</gene>
<dbReference type="PANTHER" id="PTHR31274:SF1">
    <property type="entry name" value="AGL149CP"/>
    <property type="match status" value="1"/>
</dbReference>
<feature type="transmembrane region" description="Helical" evidence="6">
    <location>
        <begin position="15"/>
        <end position="33"/>
    </location>
</feature>
<dbReference type="AlphaFoldDB" id="A0AAD5YD92"/>
<evidence type="ECO:0000313" key="7">
    <source>
        <dbReference type="EMBL" id="KAJ3479393.1"/>
    </source>
</evidence>
<feature type="transmembrane region" description="Helical" evidence="6">
    <location>
        <begin position="487"/>
        <end position="505"/>
    </location>
</feature>